<dbReference type="GO" id="GO:0046873">
    <property type="term" value="F:metal ion transmembrane transporter activity"/>
    <property type="evidence" value="ECO:0007669"/>
    <property type="project" value="InterPro"/>
</dbReference>
<dbReference type="GO" id="GO:0016020">
    <property type="term" value="C:membrane"/>
    <property type="evidence" value="ECO:0007669"/>
    <property type="project" value="UniProtKB-SubCell"/>
</dbReference>
<proteinExistence type="predicted"/>
<organism evidence="6 7">
    <name type="scientific">Lophiostoma macrostomum CBS 122681</name>
    <dbReference type="NCBI Taxonomy" id="1314788"/>
    <lineage>
        <taxon>Eukaryota</taxon>
        <taxon>Fungi</taxon>
        <taxon>Dikarya</taxon>
        <taxon>Ascomycota</taxon>
        <taxon>Pezizomycotina</taxon>
        <taxon>Dothideomycetes</taxon>
        <taxon>Pleosporomycetidae</taxon>
        <taxon>Pleosporales</taxon>
        <taxon>Lophiostomataceae</taxon>
        <taxon>Lophiostoma</taxon>
    </lineage>
</organism>
<feature type="transmembrane region" description="Helical" evidence="5">
    <location>
        <begin position="443"/>
        <end position="461"/>
    </location>
</feature>
<feature type="non-terminal residue" evidence="6">
    <location>
        <position position="491"/>
    </location>
</feature>
<dbReference type="InterPro" id="IPR045863">
    <property type="entry name" value="CorA_TM1_TM2"/>
</dbReference>
<evidence type="ECO:0000313" key="7">
    <source>
        <dbReference type="Proteomes" id="UP000799324"/>
    </source>
</evidence>
<dbReference type="Pfam" id="PF01544">
    <property type="entry name" value="CorA"/>
    <property type="match status" value="1"/>
</dbReference>
<feature type="transmembrane region" description="Helical" evidence="5">
    <location>
        <begin position="473"/>
        <end position="490"/>
    </location>
</feature>
<gene>
    <name evidence="6" type="ORF">K491DRAFT_550880</name>
</gene>
<dbReference type="InterPro" id="IPR002523">
    <property type="entry name" value="MgTranspt_CorA/ZnTranspt_ZntB"/>
</dbReference>
<evidence type="ECO:0000256" key="2">
    <source>
        <dbReference type="ARBA" id="ARBA00022692"/>
    </source>
</evidence>
<evidence type="ECO:0000256" key="5">
    <source>
        <dbReference type="SAM" id="Phobius"/>
    </source>
</evidence>
<reference evidence="6" key="1">
    <citation type="journal article" date="2020" name="Stud. Mycol.">
        <title>101 Dothideomycetes genomes: a test case for predicting lifestyles and emergence of pathogens.</title>
        <authorList>
            <person name="Haridas S."/>
            <person name="Albert R."/>
            <person name="Binder M."/>
            <person name="Bloem J."/>
            <person name="Labutti K."/>
            <person name="Salamov A."/>
            <person name="Andreopoulos B."/>
            <person name="Baker S."/>
            <person name="Barry K."/>
            <person name="Bills G."/>
            <person name="Bluhm B."/>
            <person name="Cannon C."/>
            <person name="Castanera R."/>
            <person name="Culley D."/>
            <person name="Daum C."/>
            <person name="Ezra D."/>
            <person name="Gonzalez J."/>
            <person name="Henrissat B."/>
            <person name="Kuo A."/>
            <person name="Liang C."/>
            <person name="Lipzen A."/>
            <person name="Lutzoni F."/>
            <person name="Magnuson J."/>
            <person name="Mondo S."/>
            <person name="Nolan M."/>
            <person name="Ohm R."/>
            <person name="Pangilinan J."/>
            <person name="Park H.-J."/>
            <person name="Ramirez L."/>
            <person name="Alfaro M."/>
            <person name="Sun H."/>
            <person name="Tritt A."/>
            <person name="Yoshinaga Y."/>
            <person name="Zwiers L.-H."/>
            <person name="Turgeon B."/>
            <person name="Goodwin S."/>
            <person name="Spatafora J."/>
            <person name="Crous P."/>
            <person name="Grigoriev I."/>
        </authorList>
    </citation>
    <scope>NUCLEOTIDE SEQUENCE</scope>
    <source>
        <strain evidence="6">CBS 122681</strain>
    </source>
</reference>
<evidence type="ECO:0000313" key="6">
    <source>
        <dbReference type="EMBL" id="KAF2648457.1"/>
    </source>
</evidence>
<dbReference type="Gene3D" id="1.20.58.340">
    <property type="entry name" value="Magnesium transport protein CorA, transmembrane region"/>
    <property type="match status" value="1"/>
</dbReference>
<accession>A0A6A6SNB9</accession>
<evidence type="ECO:0000256" key="1">
    <source>
        <dbReference type="ARBA" id="ARBA00004141"/>
    </source>
</evidence>
<dbReference type="Proteomes" id="UP000799324">
    <property type="component" value="Unassembled WGS sequence"/>
</dbReference>
<comment type="subcellular location">
    <subcellularLocation>
        <location evidence="1">Membrane</location>
        <topology evidence="1">Multi-pass membrane protein</topology>
    </subcellularLocation>
</comment>
<keyword evidence="4 5" id="KW-0472">Membrane</keyword>
<keyword evidence="2 5" id="KW-0812">Transmembrane</keyword>
<dbReference type="AlphaFoldDB" id="A0A6A6SNB9"/>
<dbReference type="SUPFAM" id="SSF144083">
    <property type="entry name" value="Magnesium transport protein CorA, transmembrane region"/>
    <property type="match status" value="1"/>
</dbReference>
<dbReference type="OrthoDB" id="5428055at2759"/>
<name>A0A6A6SNB9_9PLEO</name>
<sequence>IDDKERQYMSLIENDLQPFYPKFVTAFTSQSPVEREIGRCAVVEFGSSSDRHQTMHFINSTNLHDYLSDSDIDTVCTHAPADSPPRRRLFILEDLPANHTLALGSRLRIPPSFFARQWNDPASPTFNHRDIFKRSSSSQFLLRYATSNPVTISAQAHTQTNVYVFDTNVCRYLHTYKPDGLVYDEPRSHHTLSFWSSSIKVNGSWDAVLLVDPPPTRYVKCVPSGERVPIQHGAGVDSRITRLFLNPELELLQELPRDTSQWSRYRSMPQYVSLFDDTLLMITSESQHPVDKPIDAVEIPRRLIISTLMAFLRRRYLNLLAVQRSHLRPHHAMRHDYLYNFSEGYMSKWHDEFYNFVVGTISAMREFAREIEDNVVALNIRPSRKRPDAGRPPQWESDGWKSIQDLTQLVDSMINSLATSYLQYISIQEARVSNANAQSLSKITVLTMLFIPLSTVASIFSMGGDFLPGEKRAWVFWVVATPVLLGLAWLY</sequence>
<dbReference type="EMBL" id="MU004538">
    <property type="protein sequence ID" value="KAF2648457.1"/>
    <property type="molecule type" value="Genomic_DNA"/>
</dbReference>
<evidence type="ECO:0000256" key="3">
    <source>
        <dbReference type="ARBA" id="ARBA00022989"/>
    </source>
</evidence>
<feature type="non-terminal residue" evidence="6">
    <location>
        <position position="1"/>
    </location>
</feature>
<protein>
    <recommendedName>
        <fullName evidence="8">Cora-domain-containing protein</fullName>
    </recommendedName>
</protein>
<keyword evidence="3 5" id="KW-1133">Transmembrane helix</keyword>
<evidence type="ECO:0008006" key="8">
    <source>
        <dbReference type="Google" id="ProtNLM"/>
    </source>
</evidence>
<evidence type="ECO:0000256" key="4">
    <source>
        <dbReference type="ARBA" id="ARBA00023136"/>
    </source>
</evidence>
<keyword evidence="7" id="KW-1185">Reference proteome</keyword>